<dbReference type="Pfam" id="PF13478">
    <property type="entry name" value="XdhC_C"/>
    <property type="match status" value="1"/>
</dbReference>
<reference evidence="3" key="2">
    <citation type="journal article" date="2021" name="Sci. Rep.">
        <title>The distribution of antibiotic resistance genes in chicken gut microbiota commensals.</title>
        <authorList>
            <person name="Juricova H."/>
            <person name="Matiasovicova J."/>
            <person name="Kubasova T."/>
            <person name="Cejkova D."/>
            <person name="Rychlik I."/>
        </authorList>
    </citation>
    <scope>NUCLEOTIDE SEQUENCE</scope>
    <source>
        <strain evidence="3">An582</strain>
    </source>
</reference>
<evidence type="ECO:0000259" key="2">
    <source>
        <dbReference type="Pfam" id="PF13478"/>
    </source>
</evidence>
<feature type="domain" description="XdhC- CoxI" evidence="1">
    <location>
        <begin position="247"/>
        <end position="299"/>
    </location>
</feature>
<proteinExistence type="predicted"/>
<dbReference type="EMBL" id="JACJKS010000020">
    <property type="protein sequence ID" value="MBM6949215.1"/>
    <property type="molecule type" value="Genomic_DNA"/>
</dbReference>
<name>A0A938XBY0_9CLOT</name>
<evidence type="ECO:0000313" key="4">
    <source>
        <dbReference type="Proteomes" id="UP000705508"/>
    </source>
</evidence>
<dbReference type="PANTHER" id="PTHR30388:SF6">
    <property type="entry name" value="XANTHINE DEHYDROGENASE SUBUNIT A-RELATED"/>
    <property type="match status" value="1"/>
</dbReference>
<dbReference type="Gene3D" id="3.40.50.720">
    <property type="entry name" value="NAD(P)-binding Rossmann-like Domain"/>
    <property type="match status" value="1"/>
</dbReference>
<dbReference type="InterPro" id="IPR036291">
    <property type="entry name" value="NAD(P)-bd_dom_sf"/>
</dbReference>
<dbReference type="AlphaFoldDB" id="A0A938XBY0"/>
<protein>
    <submittedName>
        <fullName evidence="3">XdhC family protein</fullName>
    </submittedName>
</protein>
<dbReference type="SUPFAM" id="SSF51735">
    <property type="entry name" value="NAD(P)-binding Rossmann-fold domains"/>
    <property type="match status" value="1"/>
</dbReference>
<dbReference type="InterPro" id="IPR052698">
    <property type="entry name" value="MoCofactor_Util/Proc"/>
</dbReference>
<comment type="caution">
    <text evidence="3">The sequence shown here is derived from an EMBL/GenBank/DDBJ whole genome shotgun (WGS) entry which is preliminary data.</text>
</comment>
<dbReference type="InterPro" id="IPR027051">
    <property type="entry name" value="XdhC_Rossmann_dom"/>
</dbReference>
<gene>
    <name evidence="3" type="ORF">H6A20_11215</name>
</gene>
<evidence type="ECO:0000313" key="3">
    <source>
        <dbReference type="EMBL" id="MBM6949215.1"/>
    </source>
</evidence>
<dbReference type="InterPro" id="IPR003777">
    <property type="entry name" value="XdhC_CoxI"/>
</dbReference>
<feature type="domain" description="XdhC Rossmann" evidence="2">
    <location>
        <begin position="67"/>
        <end position="215"/>
    </location>
</feature>
<sequence length="336" mass="36431">MRQREFYQAVREKLAAGCPDLTAVTVLEGPAAGTKYLLEGEKEAEKFRQEHAGLRCFEERLGRTPRLLVFGAGHVSRPIIRIGKMLGFSVTVLEDRPKFADDARRAGADLVICESFREGLRQVEPDQDTYAVIVTRGHRYDEDCLYGLLSMEREKGLAFAYIGMMGSRRRTAMVREHMAELGIDRAQLDRVHAPIGLPIGAETPEEIAVSVFGEIIQVKSGKGLSEGYSGELLAAVPGGCGSESGAQQAVLATIIARQGSAPRSVGTKMLVRADGTTVGTIGGGCAESAVMHRALQMMRFSDESGFALAEVDMTAREAEEEGMVCGGHIRVLLERL</sequence>
<evidence type="ECO:0000259" key="1">
    <source>
        <dbReference type="Pfam" id="PF02625"/>
    </source>
</evidence>
<organism evidence="3 4">
    <name type="scientific">Mordavella massiliensis</name>
    <dbReference type="NCBI Taxonomy" id="1871024"/>
    <lineage>
        <taxon>Bacteria</taxon>
        <taxon>Bacillati</taxon>
        <taxon>Bacillota</taxon>
        <taxon>Clostridia</taxon>
        <taxon>Eubacteriales</taxon>
        <taxon>Clostridiaceae</taxon>
        <taxon>Mordavella</taxon>
    </lineage>
</organism>
<dbReference type="Pfam" id="PF02625">
    <property type="entry name" value="XdhC_CoxI"/>
    <property type="match status" value="1"/>
</dbReference>
<accession>A0A938XBY0</accession>
<dbReference type="RefSeq" id="WP_204907215.1">
    <property type="nucleotide sequence ID" value="NZ_JACJKS010000020.1"/>
</dbReference>
<dbReference type="Proteomes" id="UP000705508">
    <property type="component" value="Unassembled WGS sequence"/>
</dbReference>
<reference evidence="3" key="1">
    <citation type="submission" date="2020-08" db="EMBL/GenBank/DDBJ databases">
        <authorList>
            <person name="Cejkova D."/>
            <person name="Kubasova T."/>
            <person name="Jahodarova E."/>
            <person name="Rychlik I."/>
        </authorList>
    </citation>
    <scope>NUCLEOTIDE SEQUENCE</scope>
    <source>
        <strain evidence="3">An582</strain>
    </source>
</reference>
<dbReference type="PANTHER" id="PTHR30388">
    <property type="entry name" value="ALDEHYDE OXIDOREDUCTASE MOLYBDENUM COFACTOR ASSEMBLY PROTEIN"/>
    <property type="match status" value="1"/>
</dbReference>